<protein>
    <submittedName>
        <fullName evidence="4">Uncharacterized protein</fullName>
    </submittedName>
</protein>
<dbReference type="Pfam" id="PF12796">
    <property type="entry name" value="Ank_2"/>
    <property type="match status" value="1"/>
</dbReference>
<dbReference type="EMBL" id="MBFT01000793">
    <property type="protein sequence ID" value="PVU87127.1"/>
    <property type="molecule type" value="Genomic_DNA"/>
</dbReference>
<keyword evidence="1" id="KW-0677">Repeat</keyword>
<keyword evidence="5" id="KW-1185">Reference proteome</keyword>
<dbReference type="Gene3D" id="1.25.40.20">
    <property type="entry name" value="Ankyrin repeat-containing domain"/>
    <property type="match status" value="1"/>
</dbReference>
<dbReference type="PANTHER" id="PTHR24171:SF8">
    <property type="entry name" value="BRCA1-ASSOCIATED RING DOMAIN PROTEIN 1"/>
    <property type="match status" value="1"/>
</dbReference>
<organism evidence="4 5">
    <name type="scientific">Furculomyces boomerangus</name>
    <dbReference type="NCBI Taxonomy" id="61424"/>
    <lineage>
        <taxon>Eukaryota</taxon>
        <taxon>Fungi</taxon>
        <taxon>Fungi incertae sedis</taxon>
        <taxon>Zoopagomycota</taxon>
        <taxon>Kickxellomycotina</taxon>
        <taxon>Harpellomycetes</taxon>
        <taxon>Harpellales</taxon>
        <taxon>Harpellaceae</taxon>
        <taxon>Furculomyces</taxon>
    </lineage>
</organism>
<dbReference type="OrthoDB" id="9995210at2759"/>
<dbReference type="InterPro" id="IPR036770">
    <property type="entry name" value="Ankyrin_rpt-contain_sf"/>
</dbReference>
<dbReference type="AlphaFoldDB" id="A0A2T9Y484"/>
<dbReference type="GO" id="GO:0085020">
    <property type="term" value="P:protein K6-linked ubiquitination"/>
    <property type="evidence" value="ECO:0007669"/>
    <property type="project" value="TreeGrafter"/>
</dbReference>
<dbReference type="PROSITE" id="PS50297">
    <property type="entry name" value="ANK_REP_REGION"/>
    <property type="match status" value="1"/>
</dbReference>
<dbReference type="PROSITE" id="PS50088">
    <property type="entry name" value="ANK_REPEAT"/>
    <property type="match status" value="1"/>
</dbReference>
<gene>
    <name evidence="4" type="ORF">BB559_006203</name>
</gene>
<comment type="caution">
    <text evidence="4">The sequence shown here is derived from an EMBL/GenBank/DDBJ whole genome shotgun (WGS) entry which is preliminary data.</text>
</comment>
<dbReference type="PRINTS" id="PR01415">
    <property type="entry name" value="ANKYRIN"/>
</dbReference>
<dbReference type="STRING" id="61424.A0A2T9Y484"/>
<evidence type="ECO:0000256" key="1">
    <source>
        <dbReference type="ARBA" id="ARBA00022737"/>
    </source>
</evidence>
<evidence type="ECO:0000256" key="3">
    <source>
        <dbReference type="PROSITE-ProRule" id="PRU00023"/>
    </source>
</evidence>
<dbReference type="SUPFAM" id="SSF48403">
    <property type="entry name" value="Ankyrin repeat"/>
    <property type="match status" value="1"/>
</dbReference>
<dbReference type="SMART" id="SM00248">
    <property type="entry name" value="ANK"/>
    <property type="match status" value="3"/>
</dbReference>
<dbReference type="InterPro" id="IPR002110">
    <property type="entry name" value="Ankyrin_rpt"/>
</dbReference>
<dbReference type="GO" id="GO:0004842">
    <property type="term" value="F:ubiquitin-protein transferase activity"/>
    <property type="evidence" value="ECO:0007669"/>
    <property type="project" value="TreeGrafter"/>
</dbReference>
<name>A0A2T9Y484_9FUNG</name>
<dbReference type="Proteomes" id="UP000245699">
    <property type="component" value="Unassembled WGS sequence"/>
</dbReference>
<proteinExistence type="predicted"/>
<evidence type="ECO:0000256" key="2">
    <source>
        <dbReference type="ARBA" id="ARBA00023043"/>
    </source>
</evidence>
<dbReference type="PANTHER" id="PTHR24171">
    <property type="entry name" value="ANKYRIN REPEAT DOMAIN-CONTAINING PROTEIN 39-RELATED"/>
    <property type="match status" value="1"/>
</dbReference>
<feature type="repeat" description="ANK" evidence="3">
    <location>
        <begin position="72"/>
        <end position="108"/>
    </location>
</feature>
<reference evidence="4 5" key="1">
    <citation type="journal article" date="2018" name="MBio">
        <title>Comparative Genomics Reveals the Core Gene Toolbox for the Fungus-Insect Symbiosis.</title>
        <authorList>
            <person name="Wang Y."/>
            <person name="Stata M."/>
            <person name="Wang W."/>
            <person name="Stajich J.E."/>
            <person name="White M.M."/>
            <person name="Moncalvo J.M."/>
        </authorList>
    </citation>
    <scope>NUCLEOTIDE SEQUENCE [LARGE SCALE GENOMIC DNA]</scope>
    <source>
        <strain evidence="4 5">AUS-77-4</strain>
    </source>
</reference>
<evidence type="ECO:0000313" key="4">
    <source>
        <dbReference type="EMBL" id="PVU87127.1"/>
    </source>
</evidence>
<keyword evidence="2 3" id="KW-0040">ANK repeat</keyword>
<accession>A0A2T9Y484</accession>
<evidence type="ECO:0000313" key="5">
    <source>
        <dbReference type="Proteomes" id="UP000245699"/>
    </source>
</evidence>
<sequence length="155" mass="17107">MSDGATNDEILLAACKQDNPDLLNSVLSDSKTNLNARDGVGNTGLHYAANCGSLDCLRMLRKANPNIQNLIEGDTPLHKACSYQEPHQAFKMAELLVEYGSDPRTKNRMGQRPIDLVSFSLKELRTLLLQATLAINMAPPKNDIEESEDENYDSD</sequence>